<dbReference type="Proteomes" id="UP000823847">
    <property type="component" value="Unassembled WGS sequence"/>
</dbReference>
<sequence length="668" mass="75075">MNDYRKLTGEEISRLKSQSCLADNWENVSVTPGFTTEYVHHVRFSGEVRLGVFQSDFTFPGGIHKHSGLRHVTLHNVTVGDNCCIEHIQNYIANYEIGHDTFIENVDMLLVDGISKFGNGVEVAVLNETGGREVLINNKLSAHLAYIMALYRHRPELIARLKEITDYYANKHASGTGTIGSHVTIINTGSIKNVRVGDYAYISGTCRLSNGSINSNEAAPVHIGDGVICDDFIISSGSRVDDGTMLSRCFVGQACKLGHNYSASDSLFFSNCQGENGEACAIFAGPFTVTHHKSTLLIAGMFSFMNAGSGSNQSNHMYKLGPIHQGTLERGAKTTSDSYLLWPARVGAFSLVMGRHVTHSDTTNLPFSYLIEQNNTTYLVPGVNLRSVGTIRDAQKWPKRDGRKDPDKLDFINYNLLSPYTVQKMFKGREILLNLRDVSGELSDTYSFHSTKIRNSALMKGIRFYEIAIHKFLGNSVIKRLEGINFWNDEEIRTRLRPDTPIGHGEWVDISGLITPKSEVDALIADIESGKVNKLKDINAEFERMYRDYYTYEWTWAYEKLEEFYGVNPEEMTATDIIRIVEKWKESVIGLDRMIYEDAKKEFSMASMTGFGADGSRMEKEMDFEQVRGDFESNPFVMAVLRHIEVKRALGDELIERMNKTNASSRSE</sequence>
<accession>A0A9D1XSG0</accession>
<proteinExistence type="predicted"/>
<comment type="caution">
    <text evidence="3">The sequence shown here is derived from an EMBL/GenBank/DDBJ whole genome shotgun (WGS) entry which is preliminary data.</text>
</comment>
<feature type="domain" description="DUF6819" evidence="2">
    <location>
        <begin position="489"/>
        <end position="658"/>
    </location>
</feature>
<dbReference type="AlphaFoldDB" id="A0A9D1XSG0"/>
<evidence type="ECO:0000259" key="2">
    <source>
        <dbReference type="Pfam" id="PF20683"/>
    </source>
</evidence>
<gene>
    <name evidence="3" type="ORF">H9848_08560</name>
</gene>
<dbReference type="InterPro" id="IPR049208">
    <property type="entry name" value="DUF6819"/>
</dbReference>
<dbReference type="EMBL" id="DXEN01000064">
    <property type="protein sequence ID" value="HIX86639.1"/>
    <property type="molecule type" value="Genomic_DNA"/>
</dbReference>
<reference evidence="3" key="1">
    <citation type="journal article" date="2021" name="PeerJ">
        <title>Extensive microbial diversity within the chicken gut microbiome revealed by metagenomics and culture.</title>
        <authorList>
            <person name="Gilroy R."/>
            <person name="Ravi A."/>
            <person name="Getino M."/>
            <person name="Pursley I."/>
            <person name="Horton D.L."/>
            <person name="Alikhan N.F."/>
            <person name="Baker D."/>
            <person name="Gharbi K."/>
            <person name="Hall N."/>
            <person name="Watson M."/>
            <person name="Adriaenssens E.M."/>
            <person name="Foster-Nyarko E."/>
            <person name="Jarju S."/>
            <person name="Secka A."/>
            <person name="Antonio M."/>
            <person name="Oren A."/>
            <person name="Chaudhuri R.R."/>
            <person name="La Ragione R."/>
            <person name="Hildebrand F."/>
            <person name="Pallen M.J."/>
        </authorList>
    </citation>
    <scope>NUCLEOTIDE SEQUENCE</scope>
    <source>
        <strain evidence="3">ChiHecec2B26-12326</strain>
    </source>
</reference>
<protein>
    <submittedName>
        <fullName evidence="3">DUF4954 family protein</fullName>
    </submittedName>
</protein>
<evidence type="ECO:0000313" key="3">
    <source>
        <dbReference type="EMBL" id="HIX86639.1"/>
    </source>
</evidence>
<name>A0A9D1XSG0_9BACT</name>
<feature type="domain" description="DUF4954" evidence="1">
    <location>
        <begin position="4"/>
        <end position="435"/>
    </location>
</feature>
<dbReference type="Pfam" id="PF16314">
    <property type="entry name" value="DUF4954"/>
    <property type="match status" value="1"/>
</dbReference>
<organism evidence="3 4">
    <name type="scientific">Candidatus Parabacteroides intestinigallinarum</name>
    <dbReference type="NCBI Taxonomy" id="2838722"/>
    <lineage>
        <taxon>Bacteria</taxon>
        <taxon>Pseudomonadati</taxon>
        <taxon>Bacteroidota</taxon>
        <taxon>Bacteroidia</taxon>
        <taxon>Bacteroidales</taxon>
        <taxon>Tannerellaceae</taxon>
        <taxon>Parabacteroides</taxon>
    </lineage>
</organism>
<dbReference type="Gene3D" id="2.160.10.10">
    <property type="entry name" value="Hexapeptide repeat proteins"/>
    <property type="match status" value="1"/>
</dbReference>
<evidence type="ECO:0000313" key="4">
    <source>
        <dbReference type="Proteomes" id="UP000823847"/>
    </source>
</evidence>
<evidence type="ECO:0000259" key="1">
    <source>
        <dbReference type="Pfam" id="PF16314"/>
    </source>
</evidence>
<dbReference type="InterPro" id="IPR011004">
    <property type="entry name" value="Trimer_LpxA-like_sf"/>
</dbReference>
<reference evidence="3" key="2">
    <citation type="submission" date="2021-04" db="EMBL/GenBank/DDBJ databases">
        <authorList>
            <person name="Gilroy R."/>
        </authorList>
    </citation>
    <scope>NUCLEOTIDE SEQUENCE</scope>
    <source>
        <strain evidence="3">ChiHecec2B26-12326</strain>
    </source>
</reference>
<dbReference type="InterPro" id="IPR032533">
    <property type="entry name" value="DUF4954"/>
</dbReference>
<dbReference type="SUPFAM" id="SSF51161">
    <property type="entry name" value="Trimeric LpxA-like enzymes"/>
    <property type="match status" value="1"/>
</dbReference>
<dbReference type="Pfam" id="PF20683">
    <property type="entry name" value="DUF6819"/>
    <property type="match status" value="1"/>
</dbReference>